<dbReference type="Proteomes" id="UP000254808">
    <property type="component" value="Chromosome"/>
</dbReference>
<dbReference type="EMBL" id="CP027806">
    <property type="protein sequence ID" value="AXJ02031.1"/>
    <property type="molecule type" value="Genomic_DNA"/>
</dbReference>
<name>A0A345UNH9_9BACT</name>
<organism evidence="1 2">
    <name type="scientific">Cyclonatronum proteinivorum</name>
    <dbReference type="NCBI Taxonomy" id="1457365"/>
    <lineage>
        <taxon>Bacteria</taxon>
        <taxon>Pseudomonadati</taxon>
        <taxon>Balneolota</taxon>
        <taxon>Balneolia</taxon>
        <taxon>Balneolales</taxon>
        <taxon>Cyclonatronaceae</taxon>
        <taxon>Cyclonatronum</taxon>
    </lineage>
</organism>
<protein>
    <submittedName>
        <fullName evidence="1">Uncharacterized protein</fullName>
    </submittedName>
</protein>
<keyword evidence="2" id="KW-1185">Reference proteome</keyword>
<dbReference type="OrthoDB" id="1524663at2"/>
<gene>
    <name evidence="1" type="ORF">CYPRO_2792</name>
</gene>
<sequence>MHTDIFKLIFEHDLRLEQLSGEADPRREQQRASTLEEFLKPVPVYSKFYFTGTCFENGSEPRFGFTRLQAFDRLFDGFLKAIAPRLWIGQNGMLPGADSSATWQPSKPGETLVLCSTEAAEQWAREGSNISPDLFTPALSVREKIAHMTPVLDAGCLVLFTEQAHDGLDLHLFSKANIYEAFFERYQPLTGSPGLRYFSINGKRARSERLFYFETWTLDRPPHGFEEVFPETRLR</sequence>
<dbReference type="RefSeq" id="WP_114985165.1">
    <property type="nucleotide sequence ID" value="NZ_CP027806.1"/>
</dbReference>
<evidence type="ECO:0000313" key="1">
    <source>
        <dbReference type="EMBL" id="AXJ02031.1"/>
    </source>
</evidence>
<accession>A0A345UNH9</accession>
<evidence type="ECO:0000313" key="2">
    <source>
        <dbReference type="Proteomes" id="UP000254808"/>
    </source>
</evidence>
<proteinExistence type="predicted"/>
<dbReference type="KEGG" id="cprv:CYPRO_2792"/>
<reference evidence="1 2" key="1">
    <citation type="submission" date="2018-03" db="EMBL/GenBank/DDBJ databases">
        <title>Phenotypic and genomic properties of Cyclonatronum proteinivorum gen. nov., sp. nov., a haloalkaliphilic bacteroidete from soda lakes possessing Na+-translocating rhodopsin.</title>
        <authorList>
            <person name="Toshchakov S.V."/>
            <person name="Korzhenkov A."/>
            <person name="Samarov N.I."/>
            <person name="Kublanov I.V."/>
            <person name="Muntyan M.S."/>
            <person name="Sorokin D.Y."/>
        </authorList>
    </citation>
    <scope>NUCLEOTIDE SEQUENCE [LARGE SCALE GENOMIC DNA]</scope>
    <source>
        <strain evidence="1 2">Omega</strain>
    </source>
</reference>
<dbReference type="AlphaFoldDB" id="A0A345UNH9"/>